<gene>
    <name evidence="2" type="ORF">IPOD504_LOCUS11336</name>
</gene>
<evidence type="ECO:0000256" key="1">
    <source>
        <dbReference type="SAM" id="MobiDB-lite"/>
    </source>
</evidence>
<evidence type="ECO:0000313" key="3">
    <source>
        <dbReference type="Proteomes" id="UP000837857"/>
    </source>
</evidence>
<dbReference type="Proteomes" id="UP000837857">
    <property type="component" value="Chromosome 27"/>
</dbReference>
<keyword evidence="3" id="KW-1185">Reference proteome</keyword>
<name>A0ABN8IL60_9NEOP</name>
<feature type="region of interest" description="Disordered" evidence="1">
    <location>
        <begin position="32"/>
        <end position="53"/>
    </location>
</feature>
<feature type="non-terminal residue" evidence="2">
    <location>
        <position position="1"/>
    </location>
</feature>
<dbReference type="EMBL" id="OW152839">
    <property type="protein sequence ID" value="CAH2061180.1"/>
    <property type="molecule type" value="Genomic_DNA"/>
</dbReference>
<organism evidence="2 3">
    <name type="scientific">Iphiclides podalirius</name>
    <name type="common">scarce swallowtail</name>
    <dbReference type="NCBI Taxonomy" id="110791"/>
    <lineage>
        <taxon>Eukaryota</taxon>
        <taxon>Metazoa</taxon>
        <taxon>Ecdysozoa</taxon>
        <taxon>Arthropoda</taxon>
        <taxon>Hexapoda</taxon>
        <taxon>Insecta</taxon>
        <taxon>Pterygota</taxon>
        <taxon>Neoptera</taxon>
        <taxon>Endopterygota</taxon>
        <taxon>Lepidoptera</taxon>
        <taxon>Glossata</taxon>
        <taxon>Ditrysia</taxon>
        <taxon>Papilionoidea</taxon>
        <taxon>Papilionidae</taxon>
        <taxon>Papilioninae</taxon>
        <taxon>Iphiclides</taxon>
    </lineage>
</organism>
<sequence>MSKKLLVTPCRQNGATVFLRAFRVRSKSVLRRSVDGPEPGRGQGLGAPWTPPPTRCVRPGREYRVRCLVPPWLLRTRTYATDYFGPRDPIRSCETFRARSFLAPARSRHSLGRAASRPPLRCAISEREDTATSPRGGAAADSDLAAQRPSVTASAPHTDRRASMARTAHKLESCLQFLCARWKPVAPPFVSGGARGALPVLAFAGALELPSELWLVLPKPAVKDTAVSIVERRKCDDEDFGDASTGIRTTVLIRYKVQLFNFALNSLVSSCAQRPLLQRSLDTRKSSGRSREAVEHPEARVCAQLELYARITLAACRIDAKVCCVHSQRVRCYRMPQRPDGFGVDGSYARS</sequence>
<reference evidence="2" key="1">
    <citation type="submission" date="2022-03" db="EMBL/GenBank/DDBJ databases">
        <authorList>
            <person name="Martin H S."/>
        </authorList>
    </citation>
    <scope>NUCLEOTIDE SEQUENCE</scope>
</reference>
<feature type="region of interest" description="Disordered" evidence="1">
    <location>
        <begin position="126"/>
        <end position="162"/>
    </location>
</feature>
<protein>
    <submittedName>
        <fullName evidence="2">Uncharacterized protein</fullName>
    </submittedName>
</protein>
<accession>A0ABN8IL60</accession>
<evidence type="ECO:0000313" key="2">
    <source>
        <dbReference type="EMBL" id="CAH2061180.1"/>
    </source>
</evidence>
<proteinExistence type="predicted"/>